<dbReference type="PANTHER" id="PTHR10091">
    <property type="entry name" value="ALDOSE-1-EPIMERASE"/>
    <property type="match status" value="1"/>
</dbReference>
<proteinExistence type="inferred from homology"/>
<evidence type="ECO:0000256" key="2">
    <source>
        <dbReference type="ARBA" id="ARBA00001712"/>
    </source>
</evidence>
<evidence type="ECO:0000256" key="14">
    <source>
        <dbReference type="PIRSR" id="PIRSR005096-1"/>
    </source>
</evidence>
<dbReference type="EC" id="5.1.3.3" evidence="13"/>
<evidence type="ECO:0000256" key="6">
    <source>
        <dbReference type="ARBA" id="ARBA00006206"/>
    </source>
</evidence>
<evidence type="ECO:0000256" key="12">
    <source>
        <dbReference type="ARBA" id="ARBA00045743"/>
    </source>
</evidence>
<dbReference type="STRING" id="623744.A0A553N5T9"/>
<dbReference type="PIRSF" id="PIRSF005096">
    <property type="entry name" value="GALM"/>
    <property type="match status" value="1"/>
</dbReference>
<feature type="binding site" evidence="15">
    <location>
        <position position="250"/>
    </location>
    <ligand>
        <name>beta-D-galactose</name>
        <dbReference type="ChEBI" id="CHEBI:27667"/>
    </ligand>
</feature>
<keyword evidence="18" id="KW-1185">Reference proteome</keyword>
<dbReference type="EMBL" id="SRMA01027024">
    <property type="protein sequence ID" value="TRY60788.1"/>
    <property type="molecule type" value="Genomic_DNA"/>
</dbReference>
<comment type="similarity">
    <text evidence="6 13">Belongs to the aldose epimerase family.</text>
</comment>
<evidence type="ECO:0000256" key="13">
    <source>
        <dbReference type="PIRNR" id="PIRNR005096"/>
    </source>
</evidence>
<dbReference type="InterPro" id="IPR014718">
    <property type="entry name" value="GH-type_carb-bd"/>
</dbReference>
<feature type="active site" description="Proton donor" evidence="14">
    <location>
        <position position="183"/>
    </location>
</feature>
<dbReference type="GO" id="GO:0004034">
    <property type="term" value="F:aldose 1-epimerase activity"/>
    <property type="evidence" value="ECO:0007669"/>
    <property type="project" value="UniProtKB-EC"/>
</dbReference>
<accession>A0A553N5T9</accession>
<organism evidence="17 18">
    <name type="scientific">Danionella cerebrum</name>
    <dbReference type="NCBI Taxonomy" id="2873325"/>
    <lineage>
        <taxon>Eukaryota</taxon>
        <taxon>Metazoa</taxon>
        <taxon>Chordata</taxon>
        <taxon>Craniata</taxon>
        <taxon>Vertebrata</taxon>
        <taxon>Euteleostomi</taxon>
        <taxon>Actinopterygii</taxon>
        <taxon>Neopterygii</taxon>
        <taxon>Teleostei</taxon>
        <taxon>Ostariophysi</taxon>
        <taxon>Cypriniformes</taxon>
        <taxon>Danionidae</taxon>
        <taxon>Danioninae</taxon>
        <taxon>Danionella</taxon>
    </lineage>
</organism>
<dbReference type="UniPathway" id="UPA00242"/>
<dbReference type="InterPro" id="IPR011013">
    <property type="entry name" value="Gal_mutarotase_sf_dom"/>
</dbReference>
<comment type="caution">
    <text evidence="17">The sequence shown here is derived from an EMBL/GenBank/DDBJ whole genome shotgun (WGS) entry which is preliminary data.</text>
</comment>
<comment type="subunit">
    <text evidence="7 13">Monomer.</text>
</comment>
<keyword evidence="10 13" id="KW-0413">Isomerase</keyword>
<evidence type="ECO:0000256" key="3">
    <source>
        <dbReference type="ARBA" id="ARBA00004496"/>
    </source>
</evidence>
<evidence type="ECO:0000256" key="5">
    <source>
        <dbReference type="ARBA" id="ARBA00005028"/>
    </source>
</evidence>
<name>A0A553N5T9_9TELE</name>
<comment type="pathway">
    <text evidence="5 13">Carbohydrate metabolism; hexose metabolism.</text>
</comment>
<dbReference type="FunFam" id="2.70.98.10:FF:000003">
    <property type="entry name" value="Aldose 1-epimerase"/>
    <property type="match status" value="1"/>
</dbReference>
<dbReference type="GO" id="GO:0005737">
    <property type="term" value="C:cytoplasm"/>
    <property type="evidence" value="ECO:0007669"/>
    <property type="project" value="UniProtKB-SubCell"/>
</dbReference>
<evidence type="ECO:0000256" key="1">
    <source>
        <dbReference type="ARBA" id="ARBA00001614"/>
    </source>
</evidence>
<comment type="catalytic activity">
    <reaction evidence="1 13">
        <text>alpha-D-glucose = beta-D-glucose</text>
        <dbReference type="Rhea" id="RHEA:10264"/>
        <dbReference type="ChEBI" id="CHEBI:15903"/>
        <dbReference type="ChEBI" id="CHEBI:17925"/>
        <dbReference type="EC" id="5.1.3.3"/>
    </reaction>
</comment>
<dbReference type="InterPro" id="IPR018052">
    <property type="entry name" value="Ald1_epimerase_CS"/>
</dbReference>
<evidence type="ECO:0000256" key="7">
    <source>
        <dbReference type="ARBA" id="ARBA00011245"/>
    </source>
</evidence>
<reference evidence="17 18" key="1">
    <citation type="journal article" date="2019" name="Sci. Data">
        <title>Hybrid genome assembly and annotation of Danionella translucida.</title>
        <authorList>
            <person name="Kadobianskyi M."/>
            <person name="Schulze L."/>
            <person name="Schuelke M."/>
            <person name="Judkewitz B."/>
        </authorList>
    </citation>
    <scope>NUCLEOTIDE SEQUENCE [LARGE SCALE GENOMIC DNA]</scope>
    <source>
        <strain evidence="17 18">Bolton</strain>
    </source>
</reference>
<evidence type="ECO:0000313" key="17">
    <source>
        <dbReference type="EMBL" id="TRY60788.1"/>
    </source>
</evidence>
<dbReference type="InterPro" id="IPR015443">
    <property type="entry name" value="Aldose_1-epimerase"/>
</dbReference>
<evidence type="ECO:0000313" key="18">
    <source>
        <dbReference type="Proteomes" id="UP000316079"/>
    </source>
</evidence>
<dbReference type="GO" id="GO:0006006">
    <property type="term" value="P:glucose metabolic process"/>
    <property type="evidence" value="ECO:0007669"/>
    <property type="project" value="TreeGrafter"/>
</dbReference>
<dbReference type="PROSITE" id="PS00545">
    <property type="entry name" value="ALDOSE_1_EPIMERASE"/>
    <property type="match status" value="1"/>
</dbReference>
<comment type="catalytic activity">
    <reaction evidence="2">
        <text>alpha-D-galactose = beta-D-galactose</text>
        <dbReference type="Rhea" id="RHEA:28675"/>
        <dbReference type="ChEBI" id="CHEBI:27667"/>
        <dbReference type="ChEBI" id="CHEBI:28061"/>
        <dbReference type="EC" id="5.1.3.3"/>
    </reaction>
    <physiologicalReaction direction="right-to-left" evidence="2">
        <dbReference type="Rhea" id="RHEA:28677"/>
    </physiologicalReaction>
</comment>
<dbReference type="InterPro" id="IPR008183">
    <property type="entry name" value="Aldose_1/G6P_1-epimerase"/>
</dbReference>
<feature type="binding site" evidence="16">
    <location>
        <begin position="183"/>
        <end position="185"/>
    </location>
    <ligand>
        <name>beta-D-galactose</name>
        <dbReference type="ChEBI" id="CHEBI:27667"/>
    </ligand>
</feature>
<evidence type="ECO:0000256" key="15">
    <source>
        <dbReference type="PIRSR" id="PIRSR005096-2"/>
    </source>
</evidence>
<evidence type="ECO:0000256" key="16">
    <source>
        <dbReference type="PIRSR" id="PIRSR005096-3"/>
    </source>
</evidence>
<dbReference type="NCBIfam" id="NF008277">
    <property type="entry name" value="PRK11055.1"/>
    <property type="match status" value="1"/>
</dbReference>
<evidence type="ECO:0000256" key="9">
    <source>
        <dbReference type="ARBA" id="ARBA00022553"/>
    </source>
</evidence>
<dbReference type="CDD" id="cd09019">
    <property type="entry name" value="galactose_mutarotase_like"/>
    <property type="match status" value="1"/>
</dbReference>
<feature type="active site" description="Proton acceptor" evidence="14">
    <location>
        <position position="317"/>
    </location>
</feature>
<comment type="pathway">
    <text evidence="4">Carbohydrate metabolism; galactose metabolism.</text>
</comment>
<dbReference type="OrthoDB" id="274691at2759"/>
<comment type="function">
    <text evidence="12">Mutarotase that catalyzes the interconversion of beta-D-galactose and alpha-D-galactose during galactose metabolism. Beta-D-galactose is metabolized in the liver into glucose 1-phosphate, the primary metabolic fuel, by the action of four enzymes that constitute the Leloir pathway: GALM, GALK1 (galactokinase), GALT (galactose-1-phosphate uridylyltransferase) and GALE (UDP-galactose-4'-epimerase). Involved in the maintenance of the equilibrium between the beta- and alpha-anomers of galactose, therefore ensuring a sufficient supply of the alpha-anomer for GALK1. Also active on D-glucose although shows a preference for galactose over glucose.</text>
</comment>
<dbReference type="PANTHER" id="PTHR10091:SF0">
    <property type="entry name" value="GALACTOSE MUTAROTASE"/>
    <property type="match status" value="1"/>
</dbReference>
<evidence type="ECO:0000256" key="10">
    <source>
        <dbReference type="ARBA" id="ARBA00023235"/>
    </source>
</evidence>
<dbReference type="Gene3D" id="2.70.98.10">
    <property type="match status" value="1"/>
</dbReference>
<dbReference type="Proteomes" id="UP000316079">
    <property type="component" value="Unassembled WGS sequence"/>
</dbReference>
<dbReference type="GO" id="GO:0030246">
    <property type="term" value="F:carbohydrate binding"/>
    <property type="evidence" value="ECO:0007669"/>
    <property type="project" value="InterPro"/>
</dbReference>
<sequence>MTEVFKENVCSGLGSGEKWTLRSGCVSVELLSLGCVIKSISTADRSGQSADIVLGYDDFEGKFKYLIFYECYFSNPRYFGAVIGRFANRIAKGRFAIDGKEYKLAVNNGPNALHGGLKGFNKALWTTEALENGVKLSHTSLDGEEGYPGNINVSVTYTLEKNTLSVLYHAQSDQTTPINLTNHSYFNLAGQGSPDIYDHEVTVLAESYLPVDETMIPTGEVKPVGKTLFDLRNPVLLGPRLKELPGPGFDHNFCLCSRSEPKLERKCARVVHPPSGRVLEVSTTQPGVQFYTSNFLNGSLKGKGGAAYSRHSAFCLETQNWPDAVNQAHFPDALLKPGETYSHVTRFTFSVL</sequence>
<dbReference type="AlphaFoldDB" id="A0A553N5T9"/>
<keyword evidence="11 13" id="KW-0119">Carbohydrate metabolism</keyword>
<evidence type="ECO:0000256" key="4">
    <source>
        <dbReference type="ARBA" id="ARBA00004947"/>
    </source>
</evidence>
<keyword evidence="9" id="KW-0597">Phosphoprotein</keyword>
<keyword evidence="8" id="KW-0963">Cytoplasm</keyword>
<feature type="binding site" evidence="16">
    <location>
        <begin position="88"/>
        <end position="89"/>
    </location>
    <ligand>
        <name>beta-D-galactose</name>
        <dbReference type="ChEBI" id="CHEBI:27667"/>
    </ligand>
</feature>
<comment type="subcellular location">
    <subcellularLocation>
        <location evidence="3">Cytoplasm</location>
    </subcellularLocation>
</comment>
<dbReference type="GO" id="GO:0033499">
    <property type="term" value="P:galactose catabolic process via UDP-galactose, Leloir pathway"/>
    <property type="evidence" value="ECO:0007669"/>
    <property type="project" value="TreeGrafter"/>
</dbReference>
<dbReference type="SUPFAM" id="SSF74650">
    <property type="entry name" value="Galactose mutarotase-like"/>
    <property type="match status" value="1"/>
</dbReference>
<evidence type="ECO:0000256" key="8">
    <source>
        <dbReference type="ARBA" id="ARBA00022490"/>
    </source>
</evidence>
<gene>
    <name evidence="17" type="ORF">DNTS_032220</name>
</gene>
<evidence type="ECO:0000256" key="11">
    <source>
        <dbReference type="ARBA" id="ARBA00023277"/>
    </source>
</evidence>
<protein>
    <recommendedName>
        <fullName evidence="13">Aldose 1-epimerase</fullName>
        <ecNumber evidence="13">5.1.3.3</ecNumber>
    </recommendedName>
</protein>
<dbReference type="InterPro" id="IPR047215">
    <property type="entry name" value="Galactose_mutarotase-like"/>
</dbReference>
<dbReference type="Pfam" id="PF01263">
    <property type="entry name" value="Aldose_epim"/>
    <property type="match status" value="1"/>
</dbReference>
<dbReference type="UniPathway" id="UPA00214"/>